<feature type="domain" description="Ras-associating" evidence="3">
    <location>
        <begin position="24"/>
        <end position="125"/>
    </location>
</feature>
<protein>
    <submittedName>
        <fullName evidence="5">DgyrCDS4657</fullName>
    </submittedName>
</protein>
<dbReference type="InterPro" id="IPR002710">
    <property type="entry name" value="Dilute_dom"/>
</dbReference>
<proteinExistence type="predicted"/>
<dbReference type="InterPro" id="IPR000253">
    <property type="entry name" value="FHA_dom"/>
</dbReference>
<sequence length="927" mass="108204">MNSKYEYKLPKQPKTDKHIGPSTEPNFIKVFANFSSDGVQYKSIAIDEETNVGRVLIESLKKYTISECEADDYELFEVIGRESAYGWVEKCSRKLGSYEKPLALQKFFKPQTGFCRKFELRVKEVKRRRNSQLEDAVEAISSLDNQPSNYKTVMMPTEEPYLLLLTGRDENVDKVIYPLNNAVLIVGNDENGCNIRLYSPEVGRRHCWLKVHREDQQVYLSVEPLADCQDPKQPTTDRQYLRELSFEEDLKEYSKEELVERWFTMKREFYDKDDKRFKMNFDTDNVESVLEYTFNLIKLGNHGYKLTPAYILAMTIEYYAIHKEQSKTRQLLLTIAEYVHNEVVNLIDTMAEEYKKVVSDDKIKHLENDLDRLMQWSSNSSEVRFFILQNITQYLMDPSVSLHPEDEHLKNVEERVETLLTEVVLHTIQSLIFYTTRLLYNYLIKTVQVENYRKCQEDEYEEEFSPMISLFQKILQMSERNLIHQDILHQMFEFIFFFTNATLLNEIFKQEENFTWDFGVHLKSRLDLILEWANKNKFQVEVINRMKKLIELSNLLCTSHIVLIRNSWFELKKKCPSLHPAQLNFILKNYQLKNNRKRPDSWRPDNFLLAEDEDLIFETFTNYPTMLIPKRGYVLDLYARIEDKSFYELLSRVPLVSFNDNLITAKYNRKSSKSAINADLTFFSSTTDFAAPIVDEELGEIEKSFTPPEFSCRIRASSAVQANLGVEQLELPSRSMSYSENCFEIPSSTKQIDNMPEVIISSPQPIRPPRLRNHKKLNTESSNVTKQEREEEEKNTSDQVNSEVEEKKLVVPQRKKKASVSSCLSETAKDEETKIETSSSSGKSCLSVPGISLVNIRNTLNSPTESVLSSNSEKSISDINIEMLELKSRRSSIDNRVLDHNNPTPLQRMIMLRQAGELFQVNENYTA</sequence>
<evidence type="ECO:0000259" key="3">
    <source>
        <dbReference type="PROSITE" id="PS50200"/>
    </source>
</evidence>
<feature type="compositionally biased region" description="Basic and acidic residues" evidence="1">
    <location>
        <begin position="1"/>
        <end position="19"/>
    </location>
</feature>
<evidence type="ECO:0000259" key="4">
    <source>
        <dbReference type="PROSITE" id="PS51126"/>
    </source>
</evidence>
<dbReference type="Proteomes" id="UP000549394">
    <property type="component" value="Unassembled WGS sequence"/>
</dbReference>
<dbReference type="Gene3D" id="2.60.200.20">
    <property type="match status" value="1"/>
</dbReference>
<dbReference type="AlphaFoldDB" id="A0A7I8VKA5"/>
<accession>A0A7I8VKA5</accession>
<dbReference type="SUPFAM" id="SSF49879">
    <property type="entry name" value="SMAD/FHA domain"/>
    <property type="match status" value="1"/>
</dbReference>
<dbReference type="EMBL" id="CAJFCJ010000006">
    <property type="protein sequence ID" value="CAD5115712.1"/>
    <property type="molecule type" value="Genomic_DNA"/>
</dbReference>
<name>A0A7I8VKA5_9ANNE</name>
<dbReference type="PROSITE" id="PS51126">
    <property type="entry name" value="DILUTE"/>
    <property type="match status" value="1"/>
</dbReference>
<dbReference type="SMART" id="SM01132">
    <property type="entry name" value="DIL"/>
    <property type="match status" value="1"/>
</dbReference>
<dbReference type="PANTHER" id="PTHR16027:SF9">
    <property type="entry name" value="RAS-ASSOCIATING AND DILUTE DOMAIN-CONTAINING PROTEIN"/>
    <property type="match status" value="1"/>
</dbReference>
<evidence type="ECO:0000256" key="1">
    <source>
        <dbReference type="SAM" id="MobiDB-lite"/>
    </source>
</evidence>
<dbReference type="Gene3D" id="3.10.20.90">
    <property type="entry name" value="Phosphatidylinositol 3-kinase Catalytic Subunit, Chain A, domain 1"/>
    <property type="match status" value="1"/>
</dbReference>
<dbReference type="InterPro" id="IPR052072">
    <property type="entry name" value="Vascular_dev_regulator"/>
</dbReference>
<dbReference type="SUPFAM" id="SSF54236">
    <property type="entry name" value="Ubiquitin-like"/>
    <property type="match status" value="1"/>
</dbReference>
<dbReference type="PROSITE" id="PS50006">
    <property type="entry name" value="FHA_DOMAIN"/>
    <property type="match status" value="1"/>
</dbReference>
<dbReference type="InterPro" id="IPR029071">
    <property type="entry name" value="Ubiquitin-like_domsf"/>
</dbReference>
<feature type="region of interest" description="Disordered" evidence="1">
    <location>
        <begin position="1"/>
        <end position="21"/>
    </location>
</feature>
<dbReference type="PROSITE" id="PS50200">
    <property type="entry name" value="RA"/>
    <property type="match status" value="1"/>
</dbReference>
<evidence type="ECO:0000313" key="5">
    <source>
        <dbReference type="EMBL" id="CAD5115712.1"/>
    </source>
</evidence>
<dbReference type="Pfam" id="PF00788">
    <property type="entry name" value="RA"/>
    <property type="match status" value="1"/>
</dbReference>
<evidence type="ECO:0000259" key="2">
    <source>
        <dbReference type="PROSITE" id="PS50006"/>
    </source>
</evidence>
<dbReference type="PANTHER" id="PTHR16027">
    <property type="entry name" value="DILUTE DOMAIN-CONTAINING PROTEIN YPR089W"/>
    <property type="match status" value="1"/>
</dbReference>
<reference evidence="5 6" key="1">
    <citation type="submission" date="2020-08" db="EMBL/GenBank/DDBJ databases">
        <authorList>
            <person name="Hejnol A."/>
        </authorList>
    </citation>
    <scope>NUCLEOTIDE SEQUENCE [LARGE SCALE GENOMIC DNA]</scope>
</reference>
<keyword evidence="6" id="KW-1185">Reference proteome</keyword>
<feature type="domain" description="Dilute" evidence="4">
    <location>
        <begin position="341"/>
        <end position="613"/>
    </location>
</feature>
<feature type="compositionally biased region" description="Basic and acidic residues" evidence="1">
    <location>
        <begin position="786"/>
        <end position="796"/>
    </location>
</feature>
<dbReference type="GO" id="GO:0051020">
    <property type="term" value="F:GTPase binding"/>
    <property type="evidence" value="ECO:0007669"/>
    <property type="project" value="TreeGrafter"/>
</dbReference>
<dbReference type="InterPro" id="IPR000159">
    <property type="entry name" value="RA_dom"/>
</dbReference>
<evidence type="ECO:0000313" key="6">
    <source>
        <dbReference type="Proteomes" id="UP000549394"/>
    </source>
</evidence>
<dbReference type="InterPro" id="IPR008984">
    <property type="entry name" value="SMAD_FHA_dom_sf"/>
</dbReference>
<dbReference type="GO" id="GO:0007165">
    <property type="term" value="P:signal transduction"/>
    <property type="evidence" value="ECO:0007669"/>
    <property type="project" value="InterPro"/>
</dbReference>
<gene>
    <name evidence="5" type="ORF">DGYR_LOCUS4423</name>
</gene>
<comment type="caution">
    <text evidence="5">The sequence shown here is derived from an EMBL/GenBank/DDBJ whole genome shotgun (WGS) entry which is preliminary data.</text>
</comment>
<dbReference type="OrthoDB" id="3908708at2759"/>
<feature type="domain" description="FHA" evidence="2">
    <location>
        <begin position="184"/>
        <end position="220"/>
    </location>
</feature>
<feature type="region of interest" description="Disordered" evidence="1">
    <location>
        <begin position="754"/>
        <end position="842"/>
    </location>
</feature>
<organism evidence="5 6">
    <name type="scientific">Dimorphilus gyrociliatus</name>
    <dbReference type="NCBI Taxonomy" id="2664684"/>
    <lineage>
        <taxon>Eukaryota</taxon>
        <taxon>Metazoa</taxon>
        <taxon>Spiralia</taxon>
        <taxon>Lophotrochozoa</taxon>
        <taxon>Annelida</taxon>
        <taxon>Polychaeta</taxon>
        <taxon>Polychaeta incertae sedis</taxon>
        <taxon>Dinophilidae</taxon>
        <taxon>Dimorphilus</taxon>
    </lineage>
</organism>
<dbReference type="Pfam" id="PF01843">
    <property type="entry name" value="DIL"/>
    <property type="match status" value="1"/>
</dbReference>